<comment type="caution">
    <text evidence="2">The sequence shown here is derived from an EMBL/GenBank/DDBJ whole genome shotgun (WGS) entry which is preliminary data.</text>
</comment>
<protein>
    <submittedName>
        <fullName evidence="2">Uncharacterized protein</fullName>
    </submittedName>
</protein>
<organism evidence="2 3">
    <name type="scientific">Halogranum salarium B-1</name>
    <dbReference type="NCBI Taxonomy" id="1210908"/>
    <lineage>
        <taxon>Archaea</taxon>
        <taxon>Methanobacteriati</taxon>
        <taxon>Methanobacteriota</taxon>
        <taxon>Stenosarchaea group</taxon>
        <taxon>Halobacteria</taxon>
        <taxon>Halobacteriales</taxon>
        <taxon>Haloferacaceae</taxon>
    </lineage>
</organism>
<evidence type="ECO:0000313" key="3">
    <source>
        <dbReference type="Proteomes" id="UP000007813"/>
    </source>
</evidence>
<evidence type="ECO:0000256" key="1">
    <source>
        <dbReference type="SAM" id="MobiDB-lite"/>
    </source>
</evidence>
<dbReference type="Proteomes" id="UP000007813">
    <property type="component" value="Unassembled WGS sequence"/>
</dbReference>
<accession>J2ZY57</accession>
<feature type="region of interest" description="Disordered" evidence="1">
    <location>
        <begin position="1"/>
        <end position="25"/>
    </location>
</feature>
<dbReference type="AlphaFoldDB" id="J2ZY57"/>
<gene>
    <name evidence="2" type="ORF">HSB1_33750</name>
</gene>
<sequence>MFALSALTAASVPDEERRPSLPSTGPSVVFAHCSWFCTLVDISTAHQI</sequence>
<reference evidence="2 3" key="1">
    <citation type="journal article" date="2012" name="J. Bacteriol.">
        <title>Draft Genome Sequence of the Extremely Halophilic Archaeon Halogranum salarium B-1T.</title>
        <authorList>
            <person name="Kim K.K."/>
            <person name="Lee K.C."/>
            <person name="Lee J.S."/>
        </authorList>
    </citation>
    <scope>NUCLEOTIDE SEQUENCE [LARGE SCALE GENOMIC DNA]</scope>
    <source>
        <strain evidence="2 3">B-1</strain>
    </source>
</reference>
<proteinExistence type="predicted"/>
<evidence type="ECO:0000313" key="2">
    <source>
        <dbReference type="EMBL" id="EJN57958.1"/>
    </source>
</evidence>
<dbReference type="EMBL" id="ALJD01000009">
    <property type="protein sequence ID" value="EJN57958.1"/>
    <property type="molecule type" value="Genomic_DNA"/>
</dbReference>
<name>J2ZY57_9EURY</name>